<sequence>MLPQWTMESISKSGKMTEERPIIHGVITRRRSIGRNLAFADVAIAESPNHDNSIDVSTSIRVMFNRQSFVGPTSTADMLKTDNIDVGHLGSCTQLDESFPTKRSSLPYGAKIMIMLGRCIKKSIDDEDHSRDVCTWEAVRWKIVDHPKELAVRLASLSMDSASAKEGLAKQSHHNQYDNQHDIIVGHGALSCSTYLKIRRGQFDIVHSSRNSSSRNNADLRNKAGLKATLEQTTKEAEEKSLFAAQFFHGDKYAKGKRAKIFAAWVLETFFGMNSIGEKIYCEPCAPDRFELDAQQCHEPSLHDGSSFIQNIHVLDIAGGKGHLSLELVLQQLYCGLSGNAVNPTSRISKCTVVDPLVRKGDAKMRHSRLKKRRIPHSKSPADNTDKSNEGTEVPTITHLATAFTADSFPCINENFINSFDNETSSSEGSLPSKLLLLGLHPDQCTEDIVDVALHHNLPFAIVPCCVFPDQSPSRKHWKAVDDYNLDGREEDVKLYSPRTYSDFVEYLRQKDERIRMTELPFKGKNIVLYKDVDRLPTVNV</sequence>
<dbReference type="PANTHER" id="PTHR36971:SF1">
    <property type="entry name" value="METHYLTRANSFERASE DOMAIN-CONTAINING PROTEIN"/>
    <property type="match status" value="1"/>
</dbReference>
<feature type="compositionally biased region" description="Basic residues" evidence="1">
    <location>
        <begin position="366"/>
        <end position="377"/>
    </location>
</feature>
<proteinExistence type="predicted"/>
<dbReference type="PANTHER" id="PTHR36971">
    <property type="entry name" value="UNNAMED PRODUCT"/>
    <property type="match status" value="1"/>
</dbReference>
<name>A0ABD3PLP0_9STRA</name>
<feature type="region of interest" description="Disordered" evidence="1">
    <location>
        <begin position="365"/>
        <end position="392"/>
    </location>
</feature>
<dbReference type="AlphaFoldDB" id="A0ABD3PLP0"/>
<accession>A0ABD3PLP0</accession>
<keyword evidence="3" id="KW-1185">Reference proteome</keyword>
<protein>
    <recommendedName>
        <fullName evidence="4">Methyltransferase domain-containing protein</fullName>
    </recommendedName>
</protein>
<evidence type="ECO:0000256" key="1">
    <source>
        <dbReference type="SAM" id="MobiDB-lite"/>
    </source>
</evidence>
<evidence type="ECO:0000313" key="3">
    <source>
        <dbReference type="Proteomes" id="UP001516023"/>
    </source>
</evidence>
<gene>
    <name evidence="2" type="ORF">HJC23_012713</name>
</gene>
<reference evidence="2 3" key="1">
    <citation type="journal article" date="2020" name="G3 (Bethesda)">
        <title>Improved Reference Genome for Cyclotella cryptica CCMP332, a Model for Cell Wall Morphogenesis, Salinity Adaptation, and Lipid Production in Diatoms (Bacillariophyta).</title>
        <authorList>
            <person name="Roberts W.R."/>
            <person name="Downey K.M."/>
            <person name="Ruck E.C."/>
            <person name="Traller J.C."/>
            <person name="Alverson A.J."/>
        </authorList>
    </citation>
    <scope>NUCLEOTIDE SEQUENCE [LARGE SCALE GENOMIC DNA]</scope>
    <source>
        <strain evidence="2 3">CCMP332</strain>
    </source>
</reference>
<dbReference type="EMBL" id="JABMIG020000148">
    <property type="protein sequence ID" value="KAL3789008.1"/>
    <property type="molecule type" value="Genomic_DNA"/>
</dbReference>
<comment type="caution">
    <text evidence="2">The sequence shown here is derived from an EMBL/GenBank/DDBJ whole genome shotgun (WGS) entry which is preliminary data.</text>
</comment>
<dbReference type="Proteomes" id="UP001516023">
    <property type="component" value="Unassembled WGS sequence"/>
</dbReference>
<organism evidence="2 3">
    <name type="scientific">Cyclotella cryptica</name>
    <dbReference type="NCBI Taxonomy" id="29204"/>
    <lineage>
        <taxon>Eukaryota</taxon>
        <taxon>Sar</taxon>
        <taxon>Stramenopiles</taxon>
        <taxon>Ochrophyta</taxon>
        <taxon>Bacillariophyta</taxon>
        <taxon>Coscinodiscophyceae</taxon>
        <taxon>Thalassiosirophycidae</taxon>
        <taxon>Stephanodiscales</taxon>
        <taxon>Stephanodiscaceae</taxon>
        <taxon>Cyclotella</taxon>
    </lineage>
</organism>
<evidence type="ECO:0000313" key="2">
    <source>
        <dbReference type="EMBL" id="KAL3789008.1"/>
    </source>
</evidence>
<evidence type="ECO:0008006" key="4">
    <source>
        <dbReference type="Google" id="ProtNLM"/>
    </source>
</evidence>